<feature type="compositionally biased region" description="Polar residues" evidence="1">
    <location>
        <begin position="292"/>
        <end position="309"/>
    </location>
</feature>
<evidence type="ECO:0000313" key="3">
    <source>
        <dbReference type="Proteomes" id="UP001591681"/>
    </source>
</evidence>
<dbReference type="InterPro" id="IPR053049">
    <property type="entry name" value="TSC22_domain_protein_2"/>
</dbReference>
<feature type="compositionally biased region" description="Polar residues" evidence="1">
    <location>
        <begin position="65"/>
        <end position="74"/>
    </location>
</feature>
<sequence>MSKMPGKKRSCFQITSVTQAQVAASSITDDTESLDDPDESRTEDVSSEIFDVSRADYDPEVCDISSSEETLNNVSESEATSATTKSHIPQDVHIASLSGPANGGVAYRNTGAVQANVHVGGGSMPATTYATSTQQSTAAVASQSYSTPQAPVAASSSTTTSCSSRFRVIKLDHGTGEPFKRGRWTCTEFYDKDSESSSASRTVDNSKHLVTLDHSADRDTCSSVVTHSESASESGYVSAPQGEMQAQSYGISHQAFGGASQTLVAPGHNGVQQNLPTSIHMQKSPAMPPSTQPQQFPYSPQQHPTSHNFQPVMPPSQPDYRQQQHQSAVTPQPPGTTTSSTTHTLQVASLPMGAPLNQGPSPVVTPAGVPVHMLGLVTNVGDGTVPSGGSLSSGQTASAQGLPLQQSAGVGGATGVVGLLQGGGAVHPMQPAQPSGQTVPTAAAAAISGISSCNPSAPQTLPTQALASGVAIQSPPQISRSGLPQGEEARRKSDALPQPPGMPGKDTGKSVIPESLTIGTPAVNSLFGIPISIDGDEDR</sequence>
<feature type="region of interest" description="Disordered" evidence="1">
    <location>
        <begin position="280"/>
        <end position="342"/>
    </location>
</feature>
<evidence type="ECO:0000313" key="2">
    <source>
        <dbReference type="EMBL" id="KAL2090234.1"/>
    </source>
</evidence>
<keyword evidence="3" id="KW-1185">Reference proteome</keyword>
<feature type="region of interest" description="Disordered" evidence="1">
    <location>
        <begin position="469"/>
        <end position="513"/>
    </location>
</feature>
<gene>
    <name evidence="2" type="ORF">ACEWY4_014922</name>
</gene>
<feature type="compositionally biased region" description="Low complexity" evidence="1">
    <location>
        <begin position="75"/>
        <end position="84"/>
    </location>
</feature>
<evidence type="ECO:0008006" key="4">
    <source>
        <dbReference type="Google" id="ProtNLM"/>
    </source>
</evidence>
<protein>
    <recommendedName>
        <fullName evidence="4">TSC22 domain family protein 2</fullName>
    </recommendedName>
</protein>
<dbReference type="EMBL" id="JBHFQA010000012">
    <property type="protein sequence ID" value="KAL2090234.1"/>
    <property type="molecule type" value="Genomic_DNA"/>
</dbReference>
<feature type="compositionally biased region" description="Acidic residues" evidence="1">
    <location>
        <begin position="29"/>
        <end position="38"/>
    </location>
</feature>
<evidence type="ECO:0000256" key="1">
    <source>
        <dbReference type="SAM" id="MobiDB-lite"/>
    </source>
</evidence>
<feature type="region of interest" description="Disordered" evidence="1">
    <location>
        <begin position="65"/>
        <end position="87"/>
    </location>
</feature>
<organism evidence="2 3">
    <name type="scientific">Coilia grayii</name>
    <name type="common">Gray's grenadier anchovy</name>
    <dbReference type="NCBI Taxonomy" id="363190"/>
    <lineage>
        <taxon>Eukaryota</taxon>
        <taxon>Metazoa</taxon>
        <taxon>Chordata</taxon>
        <taxon>Craniata</taxon>
        <taxon>Vertebrata</taxon>
        <taxon>Euteleostomi</taxon>
        <taxon>Actinopterygii</taxon>
        <taxon>Neopterygii</taxon>
        <taxon>Teleostei</taxon>
        <taxon>Clupei</taxon>
        <taxon>Clupeiformes</taxon>
        <taxon>Clupeoidei</taxon>
        <taxon>Engraulidae</taxon>
        <taxon>Coilinae</taxon>
        <taxon>Coilia</taxon>
    </lineage>
</organism>
<dbReference type="PANTHER" id="PTHR46894">
    <property type="entry name" value="TSC22 DOMAIN FAMILY PROTEIN 2"/>
    <property type="match status" value="1"/>
</dbReference>
<feature type="region of interest" description="Disordered" evidence="1">
    <location>
        <begin position="21"/>
        <end position="53"/>
    </location>
</feature>
<reference evidence="2 3" key="1">
    <citation type="submission" date="2024-09" db="EMBL/GenBank/DDBJ databases">
        <title>A chromosome-level genome assembly of Gray's grenadier anchovy, Coilia grayii.</title>
        <authorList>
            <person name="Fu Z."/>
        </authorList>
    </citation>
    <scope>NUCLEOTIDE SEQUENCE [LARGE SCALE GENOMIC DNA]</scope>
    <source>
        <strain evidence="2">G4</strain>
        <tissue evidence="2">Muscle</tissue>
    </source>
</reference>
<feature type="compositionally biased region" description="Polar residues" evidence="1">
    <location>
        <begin position="319"/>
        <end position="329"/>
    </location>
</feature>
<name>A0ABD1JTL5_9TELE</name>
<proteinExistence type="predicted"/>
<accession>A0ABD1JTL5</accession>
<dbReference type="AlphaFoldDB" id="A0ABD1JTL5"/>
<comment type="caution">
    <text evidence="2">The sequence shown here is derived from an EMBL/GenBank/DDBJ whole genome shotgun (WGS) entry which is preliminary data.</text>
</comment>
<dbReference type="Proteomes" id="UP001591681">
    <property type="component" value="Unassembled WGS sequence"/>
</dbReference>
<dbReference type="PANTHER" id="PTHR46894:SF1">
    <property type="entry name" value="TSC22 DOMAIN FAMILY PROTEIN 2"/>
    <property type="match status" value="1"/>
</dbReference>